<evidence type="ECO:0000313" key="3">
    <source>
        <dbReference type="RefSeq" id="XP_014669795.1"/>
    </source>
</evidence>
<dbReference type="GeneID" id="106810842"/>
<organism evidence="2 3">
    <name type="scientific">Priapulus caudatus</name>
    <name type="common">Priapulid worm</name>
    <dbReference type="NCBI Taxonomy" id="37621"/>
    <lineage>
        <taxon>Eukaryota</taxon>
        <taxon>Metazoa</taxon>
        <taxon>Ecdysozoa</taxon>
        <taxon>Scalidophora</taxon>
        <taxon>Priapulida</taxon>
        <taxon>Priapulimorpha</taxon>
        <taxon>Priapulimorphida</taxon>
        <taxon>Priapulidae</taxon>
        <taxon>Priapulus</taxon>
    </lineage>
</organism>
<proteinExistence type="predicted"/>
<dbReference type="RefSeq" id="XP_014669795.1">
    <property type="nucleotide sequence ID" value="XM_014814309.1"/>
</dbReference>
<dbReference type="InterPro" id="IPR036188">
    <property type="entry name" value="FAD/NAD-bd_sf"/>
</dbReference>
<dbReference type="Gene3D" id="3.50.50.60">
    <property type="entry name" value="FAD/NAD(P)-binding domain"/>
    <property type="match status" value="1"/>
</dbReference>
<name>A0ABM1EC74_PRICU</name>
<evidence type="ECO:0000313" key="2">
    <source>
        <dbReference type="Proteomes" id="UP000695022"/>
    </source>
</evidence>
<gene>
    <name evidence="3" type="primary">LOC106810842</name>
</gene>
<feature type="domain" description="FAD/NAD(P)-binding" evidence="1">
    <location>
        <begin position="254"/>
        <end position="340"/>
    </location>
</feature>
<reference evidence="3" key="1">
    <citation type="submission" date="2025-08" db="UniProtKB">
        <authorList>
            <consortium name="RefSeq"/>
        </authorList>
    </citation>
    <scope>IDENTIFICATION</scope>
</reference>
<dbReference type="SUPFAM" id="SSF51905">
    <property type="entry name" value="FAD/NAD(P)-binding domain"/>
    <property type="match status" value="1"/>
</dbReference>
<dbReference type="PANTHER" id="PTHR15192">
    <property type="entry name" value="PROTEIN CBG05349"/>
    <property type="match status" value="1"/>
</dbReference>
<dbReference type="PANTHER" id="PTHR15192:SF8">
    <property type="entry name" value="FAD_NAD(P)-BINDING DOMAIN-CONTAINING PROTEIN"/>
    <property type="match status" value="1"/>
</dbReference>
<keyword evidence="2" id="KW-1185">Reference proteome</keyword>
<protein>
    <submittedName>
        <fullName evidence="3">Oxidative stress-induced growth inhibitor 2-like</fullName>
    </submittedName>
</protein>
<evidence type="ECO:0000259" key="1">
    <source>
        <dbReference type="Pfam" id="PF07992"/>
    </source>
</evidence>
<dbReference type="Proteomes" id="UP000695022">
    <property type="component" value="Unplaced"/>
</dbReference>
<dbReference type="InterPro" id="IPR023753">
    <property type="entry name" value="FAD/NAD-binding_dom"/>
</dbReference>
<sequence>MTTKHPEPQYKDVVVIGNGPSGITLSYFLAGNWPYYNGGPSPDSFLHTKLEANMHLSVIEQDLEYLSESLDLIRSNNPVSVLFDTLIHPEADLGIDRRAHIDFVHARGHEIQHVVLGTGQPGGAWQKLDGDMLTLSLANWMELPSLNFRDWASTYKIDGIPLTASHATCRGSRVSVRDVRDYYQHFVKSRHLETYFRNDCTVTSVARLHNRRDVVCNRENGEPETGGDLASGDRIWEVSGHAQCGLSESGAVRYERFCYRARDVVLATGGDGLPNRLRAPGEHLPFVLHSMRDAERLLSSGKLTHVSDPVMIVGAGLCAADAVIAAAKHGVPVVHAFRRAATDPQLIVNRLPAKVYGEYHRVLVMMKGGGDSVCGYVPLAQHSVHSIRPDARVVLRSTRSGSYNTVKVSHVIVLIGSRPNLRCMQGECRNLGVKPDEPICPKRNPIDVDMVTHESVHEPGLYAMGSLIGDNFVRFITGGALAITAHIARKLLAN</sequence>
<dbReference type="InterPro" id="IPR029731">
    <property type="entry name" value="OSGIN1/2"/>
</dbReference>
<dbReference type="Pfam" id="PF07992">
    <property type="entry name" value="Pyr_redox_2"/>
    <property type="match status" value="1"/>
</dbReference>
<accession>A0ABM1EC74</accession>